<sequence>MSAPKNKGGRPPGSPNKTTADARRAIAEFVDGNAHRLTEWLDRVAEGVKAQDPETGEEKYVVPPNPAKAFDMFQSVVEYHVPKLARMEVAGDSENPLQVDVHVNVFGELLKNLKMQRQEKE</sequence>
<name>A0A6J7WPF0_9CAUD</name>
<evidence type="ECO:0000313" key="2">
    <source>
        <dbReference type="EMBL" id="CAB5219921.1"/>
    </source>
</evidence>
<reference evidence="2" key="1">
    <citation type="submission" date="2020-05" db="EMBL/GenBank/DDBJ databases">
        <authorList>
            <person name="Chiriac C."/>
            <person name="Salcher M."/>
            <person name="Ghai R."/>
            <person name="Kavagutti S V."/>
        </authorList>
    </citation>
    <scope>NUCLEOTIDE SEQUENCE</scope>
</reference>
<accession>A0A6J7WPF0</accession>
<protein>
    <submittedName>
        <fullName evidence="2">Uncharacterized protein</fullName>
    </submittedName>
</protein>
<proteinExistence type="predicted"/>
<feature type="region of interest" description="Disordered" evidence="1">
    <location>
        <begin position="1"/>
        <end position="21"/>
    </location>
</feature>
<evidence type="ECO:0000256" key="1">
    <source>
        <dbReference type="SAM" id="MobiDB-lite"/>
    </source>
</evidence>
<dbReference type="EMBL" id="LR798278">
    <property type="protein sequence ID" value="CAB5219921.1"/>
    <property type="molecule type" value="Genomic_DNA"/>
</dbReference>
<organism evidence="2">
    <name type="scientific">uncultured Caudovirales phage</name>
    <dbReference type="NCBI Taxonomy" id="2100421"/>
    <lineage>
        <taxon>Viruses</taxon>
        <taxon>Duplodnaviria</taxon>
        <taxon>Heunggongvirae</taxon>
        <taxon>Uroviricota</taxon>
        <taxon>Caudoviricetes</taxon>
        <taxon>Peduoviridae</taxon>
        <taxon>Maltschvirus</taxon>
        <taxon>Maltschvirus maltsch</taxon>
    </lineage>
</organism>
<gene>
    <name evidence="2" type="ORF">UFOVP239_9</name>
</gene>